<evidence type="ECO:0000256" key="1">
    <source>
        <dbReference type="SAM" id="Phobius"/>
    </source>
</evidence>
<accession>A0A0G1N1V6</accession>
<gene>
    <name evidence="2" type="ORF">VE97_C0007G0010</name>
</gene>
<name>A0A0G1N1V6_UNCK3</name>
<proteinExistence type="predicted"/>
<dbReference type="AlphaFoldDB" id="A0A0G1N1V6"/>
<dbReference type="PANTHER" id="PTHR36851:SF1">
    <property type="entry name" value="GLYCO_TRANS_2-LIKE DOMAIN-CONTAINING PROTEIN"/>
    <property type="match status" value="1"/>
</dbReference>
<sequence>MTYAARRFWEILPGATSWTILALPIIFSFVWPAGVAYFIILFDAYWLVKALVMGGHLIAGYVHLKRNTAINWLERCKKTDDLTAWGEELFHQFHLERGGQHWKLHEEWEQVEVMKKLPAEQKSWQKIHHVFLYPIYKESYEVMESSVRACLASNYPKDKIMILLTVETRGGDQVREDALRVQRAYRDNFWEFIVTVHPDEPDGKRKGANGYWAGKILQRYISENNISPDNVIVHYFDADTLPHREYLGCVTYQYLMNTERTFKSYQPIPLFNNNLWDVPAINRLVALGSSYWQMIESTRPYRLINFSSQAMSLKTLIDIDFYDRIVVSDDSKQFYRAYYQYNGNHKAVPIFTPVSMDAVLGASWWKTLKAQYIQKRRWAWGIEHFPYLMEKFFSTRGQLTFYQRIIHPFRVWEGHVSWATSSLLIALGGWMPVLLNSDFRTTVLAFNLPVLARDMLSITWLGVVVSTYISFALLPPRPKKYSSAKNIEMILQWVLVPISGIFFGSIPALDAETRLMLGKYLGFAVTHKERKSRVVSIMSDDKPLPKEI</sequence>
<evidence type="ECO:0008006" key="4">
    <source>
        <dbReference type="Google" id="ProtNLM"/>
    </source>
</evidence>
<feature type="transmembrane region" description="Helical" evidence="1">
    <location>
        <begin position="455"/>
        <end position="474"/>
    </location>
</feature>
<feature type="transmembrane region" description="Helical" evidence="1">
    <location>
        <begin position="20"/>
        <end position="40"/>
    </location>
</feature>
<protein>
    <recommendedName>
        <fullName evidence="4">Glycosyltransferase 2-like domain-containing protein</fullName>
    </recommendedName>
</protein>
<comment type="caution">
    <text evidence="2">The sequence shown here is derived from an EMBL/GenBank/DDBJ whole genome shotgun (WGS) entry which is preliminary data.</text>
</comment>
<dbReference type="Gene3D" id="3.90.550.10">
    <property type="entry name" value="Spore Coat Polysaccharide Biosynthesis Protein SpsA, Chain A"/>
    <property type="match status" value="1"/>
</dbReference>
<dbReference type="EMBL" id="LCJZ01000007">
    <property type="protein sequence ID" value="KKT87052.1"/>
    <property type="molecule type" value="Genomic_DNA"/>
</dbReference>
<dbReference type="Proteomes" id="UP000033958">
    <property type="component" value="Unassembled WGS sequence"/>
</dbReference>
<organism evidence="2 3">
    <name type="scientific">candidate division Kazan bacterium GW2011_GWB1_45_10</name>
    <dbReference type="NCBI Taxonomy" id="1620411"/>
    <lineage>
        <taxon>Bacteria</taxon>
        <taxon>Bacteria division Kazan-3B-28</taxon>
    </lineage>
</organism>
<keyword evidence="1" id="KW-1133">Transmembrane helix</keyword>
<keyword evidence="1" id="KW-0472">Membrane</keyword>
<reference evidence="2 3" key="1">
    <citation type="journal article" date="2015" name="Nature">
        <title>rRNA introns, odd ribosomes, and small enigmatic genomes across a large radiation of phyla.</title>
        <authorList>
            <person name="Brown C.T."/>
            <person name="Hug L.A."/>
            <person name="Thomas B.C."/>
            <person name="Sharon I."/>
            <person name="Castelle C.J."/>
            <person name="Singh A."/>
            <person name="Wilkins M.J."/>
            <person name="Williams K.H."/>
            <person name="Banfield J.F."/>
        </authorList>
    </citation>
    <scope>NUCLEOTIDE SEQUENCE [LARGE SCALE GENOMIC DNA]</scope>
</reference>
<evidence type="ECO:0000313" key="2">
    <source>
        <dbReference type="EMBL" id="KKT87052.1"/>
    </source>
</evidence>
<dbReference type="PANTHER" id="PTHR36851">
    <property type="entry name" value="UNNAMED PRODUCT"/>
    <property type="match status" value="1"/>
</dbReference>
<dbReference type="InterPro" id="IPR029044">
    <property type="entry name" value="Nucleotide-diphossugar_trans"/>
</dbReference>
<feature type="transmembrane region" description="Helical" evidence="1">
    <location>
        <begin position="416"/>
        <end position="435"/>
    </location>
</feature>
<evidence type="ECO:0000313" key="3">
    <source>
        <dbReference type="Proteomes" id="UP000033958"/>
    </source>
</evidence>
<feature type="transmembrane region" description="Helical" evidence="1">
    <location>
        <begin position="486"/>
        <end position="509"/>
    </location>
</feature>
<keyword evidence="1" id="KW-0812">Transmembrane</keyword>